<reference evidence="8 9" key="1">
    <citation type="submission" date="2021-01" db="EMBL/GenBank/DDBJ databases">
        <title>Sequencing the genomes of 1000 actinobacteria strains.</title>
        <authorList>
            <person name="Klenk H.-P."/>
        </authorList>
    </citation>
    <scope>NUCLEOTIDE SEQUENCE [LARGE SCALE GENOMIC DNA]</scope>
    <source>
        <strain evidence="8 9">DSM 13657</strain>
    </source>
</reference>
<keyword evidence="5 6" id="KW-0472">Membrane</keyword>
<feature type="transmembrane region" description="Helical" evidence="6">
    <location>
        <begin position="202"/>
        <end position="220"/>
    </location>
</feature>
<dbReference type="Gene3D" id="1.20.1250.20">
    <property type="entry name" value="MFS general substrate transporter like domains"/>
    <property type="match status" value="1"/>
</dbReference>
<dbReference type="InterPro" id="IPR050189">
    <property type="entry name" value="MFS_Efflux_Transporters"/>
</dbReference>
<dbReference type="PROSITE" id="PS50850">
    <property type="entry name" value="MFS"/>
    <property type="match status" value="1"/>
</dbReference>
<evidence type="ECO:0000256" key="6">
    <source>
        <dbReference type="SAM" id="Phobius"/>
    </source>
</evidence>
<name>A0ABS2SHK3_9MICO</name>
<dbReference type="InterPro" id="IPR020846">
    <property type="entry name" value="MFS_dom"/>
</dbReference>
<evidence type="ECO:0000313" key="8">
    <source>
        <dbReference type="EMBL" id="MBM7815713.1"/>
    </source>
</evidence>
<feature type="domain" description="Major facilitator superfamily (MFS) profile" evidence="7">
    <location>
        <begin position="4"/>
        <end position="380"/>
    </location>
</feature>
<dbReference type="Pfam" id="PF07690">
    <property type="entry name" value="MFS_1"/>
    <property type="match status" value="1"/>
</dbReference>
<evidence type="ECO:0000256" key="4">
    <source>
        <dbReference type="ARBA" id="ARBA00022989"/>
    </source>
</evidence>
<dbReference type="SUPFAM" id="SSF103473">
    <property type="entry name" value="MFS general substrate transporter"/>
    <property type="match status" value="1"/>
</dbReference>
<proteinExistence type="predicted"/>
<feature type="transmembrane region" description="Helical" evidence="6">
    <location>
        <begin position="157"/>
        <end position="179"/>
    </location>
</feature>
<dbReference type="RefSeq" id="WP_204514610.1">
    <property type="nucleotide sequence ID" value="NZ_JAFBCP010000001.1"/>
</dbReference>
<protein>
    <submittedName>
        <fullName evidence="8">MFS family arabinose efflux permease</fullName>
    </submittedName>
</protein>
<dbReference type="InterPro" id="IPR036259">
    <property type="entry name" value="MFS_trans_sf"/>
</dbReference>
<comment type="subcellular location">
    <subcellularLocation>
        <location evidence="1">Cell membrane</location>
        <topology evidence="1">Multi-pass membrane protein</topology>
    </subcellularLocation>
</comment>
<feature type="transmembrane region" description="Helical" evidence="6">
    <location>
        <begin position="232"/>
        <end position="252"/>
    </location>
</feature>
<dbReference type="EMBL" id="JAFBCP010000001">
    <property type="protein sequence ID" value="MBM7815713.1"/>
    <property type="molecule type" value="Genomic_DNA"/>
</dbReference>
<feature type="transmembrane region" description="Helical" evidence="6">
    <location>
        <begin position="132"/>
        <end position="151"/>
    </location>
</feature>
<dbReference type="CDD" id="cd17324">
    <property type="entry name" value="MFS_NepI_like"/>
    <property type="match status" value="1"/>
</dbReference>
<sequence length="390" mass="40681">MKKHLYLLMVTIMVTVMSELQVAGMMPSMSADLGVSTGQVGMLVSMFAAGMAVGGPLFAYFLRHSPPKGALLTIVALYAVMQVLVPVIDAYWWVALIRILTGALAGASFGLSVTYAALLAPSPQKIGESISIVLGGIMVGTVLGLPLSHFIADRWGWQASFYVLGVLTFALFLASVAVLPKRDAPEQEAAAQDVRNLKMPRLWARYLVSLLTVGAAYASFSYFTPLLETSAGFSTNATTIILLAYGVCSYIGNMVVGKLADKHAVAVLRIGHALLFVALAALAAFGYVQPIVLVMVIVVGFVGVTMNPALVTRVAEVGGAGTMVSTIHTAVISAGVTLGSAISAVTIGMFGDDPAVAMWTGAVLAVLAAVVLATQTEAQKKQLVEAVAVE</sequence>
<feature type="transmembrane region" description="Helical" evidence="6">
    <location>
        <begin position="264"/>
        <end position="285"/>
    </location>
</feature>
<organism evidence="8 9">
    <name type="scientific">Brevibacterium paucivorans</name>
    <dbReference type="NCBI Taxonomy" id="170994"/>
    <lineage>
        <taxon>Bacteria</taxon>
        <taxon>Bacillati</taxon>
        <taxon>Actinomycetota</taxon>
        <taxon>Actinomycetes</taxon>
        <taxon>Micrococcales</taxon>
        <taxon>Brevibacteriaceae</taxon>
        <taxon>Brevibacterium</taxon>
    </lineage>
</organism>
<keyword evidence="9" id="KW-1185">Reference proteome</keyword>
<evidence type="ECO:0000256" key="5">
    <source>
        <dbReference type="ARBA" id="ARBA00023136"/>
    </source>
</evidence>
<dbReference type="Proteomes" id="UP000809290">
    <property type="component" value="Unassembled WGS sequence"/>
</dbReference>
<feature type="transmembrane region" description="Helical" evidence="6">
    <location>
        <begin position="291"/>
        <end position="315"/>
    </location>
</feature>
<comment type="caution">
    <text evidence="8">The sequence shown here is derived from an EMBL/GenBank/DDBJ whole genome shotgun (WGS) entry which is preliminary data.</text>
</comment>
<evidence type="ECO:0000313" key="9">
    <source>
        <dbReference type="Proteomes" id="UP000809290"/>
    </source>
</evidence>
<dbReference type="PANTHER" id="PTHR43124:SF8">
    <property type="entry name" value="INNER MEMBRANE TRANSPORT PROTEIN YDHP"/>
    <property type="match status" value="1"/>
</dbReference>
<keyword evidence="3 6" id="KW-0812">Transmembrane</keyword>
<accession>A0ABS2SHK3</accession>
<evidence type="ECO:0000256" key="1">
    <source>
        <dbReference type="ARBA" id="ARBA00004651"/>
    </source>
</evidence>
<evidence type="ECO:0000259" key="7">
    <source>
        <dbReference type="PROSITE" id="PS50850"/>
    </source>
</evidence>
<feature type="transmembrane region" description="Helical" evidence="6">
    <location>
        <begin position="327"/>
        <end position="350"/>
    </location>
</feature>
<feature type="transmembrane region" description="Helical" evidence="6">
    <location>
        <begin position="69"/>
        <end position="93"/>
    </location>
</feature>
<evidence type="ECO:0000256" key="3">
    <source>
        <dbReference type="ARBA" id="ARBA00022692"/>
    </source>
</evidence>
<dbReference type="InterPro" id="IPR011701">
    <property type="entry name" value="MFS"/>
</dbReference>
<evidence type="ECO:0000256" key="2">
    <source>
        <dbReference type="ARBA" id="ARBA00022475"/>
    </source>
</evidence>
<keyword evidence="4 6" id="KW-1133">Transmembrane helix</keyword>
<feature type="transmembrane region" description="Helical" evidence="6">
    <location>
        <begin position="356"/>
        <end position="374"/>
    </location>
</feature>
<feature type="transmembrane region" description="Helical" evidence="6">
    <location>
        <begin position="99"/>
        <end position="120"/>
    </location>
</feature>
<gene>
    <name evidence="8" type="ORF">JOE56_000407</name>
</gene>
<dbReference type="PANTHER" id="PTHR43124">
    <property type="entry name" value="PURINE EFFLUX PUMP PBUE"/>
    <property type="match status" value="1"/>
</dbReference>
<feature type="transmembrane region" description="Helical" evidence="6">
    <location>
        <begin position="40"/>
        <end position="62"/>
    </location>
</feature>
<keyword evidence="2" id="KW-1003">Cell membrane</keyword>